<evidence type="ECO:0000313" key="2">
    <source>
        <dbReference type="EMBL" id="QHU34641.1"/>
    </source>
</evidence>
<dbReference type="PANTHER" id="PTHR21523">
    <property type="match status" value="1"/>
</dbReference>
<dbReference type="EMBL" id="MN740576">
    <property type="protein sequence ID" value="QHU34641.1"/>
    <property type="molecule type" value="Genomic_DNA"/>
</dbReference>
<protein>
    <submittedName>
        <fullName evidence="2">Uncharacterized protein</fullName>
    </submittedName>
</protein>
<accession>A0A6C0LY14</accession>
<name>A0A6C0LY14_9ZZZZ</name>
<proteinExistence type="predicted"/>
<feature type="region of interest" description="Disordered" evidence="1">
    <location>
        <begin position="38"/>
        <end position="89"/>
    </location>
</feature>
<sequence>MTSREKLPKKSLTRSVRLKKYEAVYKRLICKVTKPKVTKPKVTKPKVTKPKVTKPKVTKPKVTKPKVTKPKVTKPKVTKPKVTKPKVKITKSRSKLTDYQKYVRIESKRLKYKKLVPSARLGAIGAAWMEDRCK</sequence>
<evidence type="ECO:0000256" key="1">
    <source>
        <dbReference type="SAM" id="MobiDB-lite"/>
    </source>
</evidence>
<dbReference type="AlphaFoldDB" id="A0A6C0LY14"/>
<dbReference type="PANTHER" id="PTHR21523:SF47">
    <property type="entry name" value="SALIVARY GLUE PROTEIN SGS-3"/>
    <property type="match status" value="1"/>
</dbReference>
<reference evidence="2" key="1">
    <citation type="journal article" date="2020" name="Nature">
        <title>Giant virus diversity and host interactions through global metagenomics.</title>
        <authorList>
            <person name="Schulz F."/>
            <person name="Roux S."/>
            <person name="Paez-Espino D."/>
            <person name="Jungbluth S."/>
            <person name="Walsh D.A."/>
            <person name="Denef V.J."/>
            <person name="McMahon K.D."/>
            <person name="Konstantinidis K.T."/>
            <person name="Eloe-Fadrosh E.A."/>
            <person name="Kyrpides N.C."/>
            <person name="Woyke T."/>
        </authorList>
    </citation>
    <scope>NUCLEOTIDE SEQUENCE</scope>
    <source>
        <strain evidence="2">GVMAG-S-1016713-169</strain>
    </source>
</reference>
<organism evidence="2">
    <name type="scientific">viral metagenome</name>
    <dbReference type="NCBI Taxonomy" id="1070528"/>
    <lineage>
        <taxon>unclassified sequences</taxon>
        <taxon>metagenomes</taxon>
        <taxon>organismal metagenomes</taxon>
    </lineage>
</organism>